<dbReference type="AlphaFoldDB" id="A0A7X8SQB9"/>
<dbReference type="Proteomes" id="UP000585050">
    <property type="component" value="Unassembled WGS sequence"/>
</dbReference>
<sequence>MVITKYFNKISSILGIVLLMTTSIQAQDDTFTLTSNSTYVVDGVIKSVVIDDKYKKIIIPEFLDGQYVTGIDDDVFENRGLEEVQFPSTLKMIYNHAFINNNLKTVVLPESLEYIGRYAFVNNPDFEAVYPTSDSPDFIGWYDSYTGITHVGEDKIENLTSTKYKRSYYTLTDDDVIMEEDTLVGLTITPNFKDIIIPEYLQNHPVKSIKAYNSGNTGFYDKDIFSIQFPKQLEVIGRYEFAKNLISEVKLPENVIAIEFSSFYTNKLVTFEFNDGLQVIGESCLSNNPYLQKMDIPNSVIRIEKKAFWGAEFKEITLPIVDDENFIDWGKYKGGETVHYTNYNDTYIAKFKYTPTDDDVIVRNDTLISISYPDNVSQIILNENLDGQTLRYIETKKSNQRFYHLKKIQLPATLEYIGDNAFSGNQLEEITIPDQVHYIGREAFYSNQLTSIKLPSQVDTIYAKTFAFNELTSITLPGNIKYIDEEAFYSNNIQDIAFSDGLEYIGYRSFMYNELNTVTFPNSLRTVREYAFTENPDVTLTFPKIDDPNFIGWFNESTKSQLASNTTKETNDKYSVIFKKIIDENEIITDEEMNIIDVKLDFSKYKHLEFPNKIDNKSIKGIRCDLSSKGLVGVTLPSDLEYIGHGVFTNNAIQNLTLPSKVKVIGTSAFMNNRIAEITLPDELDSLHNSAFQENDLSSIEIPSGIMYIGDRAFSSNQFSYYTVPKNSNPGFKYWYSQTSTAIEEGAQVYTYYPLYAKIAYQLTSNDITVKDGYITACSYKGDLKIIDIPAQINGEVIKGIADKPYESGVFGQLDLQEVFFDSNLKYIGDFAFENNKIDNLNFQEGLHHIGKGAFIENQLNPFYLKLPFSIRMIQASAFAGNPDFSYFNLPRDPDDYYNSVEWKDKSDQRFYSGYQVYNLFSYYTTDLSYSEKDKDEVITSTDELDHMLVFPTLFQESVQVINYPPNAKYFLFTTDGKLIQQGNVSPSINIQSSKGMYILKIGSGEDEKSFKLIKQ</sequence>
<evidence type="ECO:0000256" key="1">
    <source>
        <dbReference type="SAM" id="SignalP"/>
    </source>
</evidence>
<evidence type="ECO:0000313" key="2">
    <source>
        <dbReference type="EMBL" id="NLR94343.1"/>
    </source>
</evidence>
<reference evidence="2 3" key="1">
    <citation type="submission" date="2020-04" db="EMBL/GenBank/DDBJ databases">
        <title>Flammeovirga sp. SR4, a novel species isolated from seawater.</title>
        <authorList>
            <person name="Wang X."/>
        </authorList>
    </citation>
    <scope>NUCLEOTIDE SEQUENCE [LARGE SCALE GENOMIC DNA]</scope>
    <source>
        <strain evidence="2 3">SR4</strain>
    </source>
</reference>
<gene>
    <name evidence="2" type="ORF">HGP29_24275</name>
</gene>
<name>A0A7X8SQB9_9BACT</name>
<dbReference type="InterPro" id="IPR032675">
    <property type="entry name" value="LRR_dom_sf"/>
</dbReference>
<feature type="chain" id="PRO_5031224529" evidence="1">
    <location>
        <begin position="27"/>
        <end position="1016"/>
    </location>
</feature>
<protein>
    <submittedName>
        <fullName evidence="2">Leucine-rich repeat protein</fullName>
    </submittedName>
</protein>
<dbReference type="EMBL" id="JABAIL010000011">
    <property type="protein sequence ID" value="NLR94343.1"/>
    <property type="molecule type" value="Genomic_DNA"/>
</dbReference>
<keyword evidence="1" id="KW-0732">Signal</keyword>
<dbReference type="PANTHER" id="PTHR45661">
    <property type="entry name" value="SURFACE ANTIGEN"/>
    <property type="match status" value="1"/>
</dbReference>
<dbReference type="Pfam" id="PF13306">
    <property type="entry name" value="LRR_5"/>
    <property type="match status" value="5"/>
</dbReference>
<evidence type="ECO:0000313" key="3">
    <source>
        <dbReference type="Proteomes" id="UP000585050"/>
    </source>
</evidence>
<proteinExistence type="predicted"/>
<keyword evidence="3" id="KW-1185">Reference proteome</keyword>
<dbReference type="InterPro" id="IPR053139">
    <property type="entry name" value="Surface_bspA-like"/>
</dbReference>
<dbReference type="Gene3D" id="3.80.10.10">
    <property type="entry name" value="Ribonuclease Inhibitor"/>
    <property type="match status" value="5"/>
</dbReference>
<dbReference type="NCBIfam" id="TIGR04183">
    <property type="entry name" value="Por_Secre_tail"/>
    <property type="match status" value="1"/>
</dbReference>
<feature type="signal peptide" evidence="1">
    <location>
        <begin position="1"/>
        <end position="26"/>
    </location>
</feature>
<organism evidence="2 3">
    <name type="scientific">Flammeovirga agarivorans</name>
    <dbReference type="NCBI Taxonomy" id="2726742"/>
    <lineage>
        <taxon>Bacteria</taxon>
        <taxon>Pseudomonadati</taxon>
        <taxon>Bacteroidota</taxon>
        <taxon>Cytophagia</taxon>
        <taxon>Cytophagales</taxon>
        <taxon>Flammeovirgaceae</taxon>
        <taxon>Flammeovirga</taxon>
    </lineage>
</organism>
<dbReference type="InterPro" id="IPR026906">
    <property type="entry name" value="LRR_5"/>
</dbReference>
<dbReference type="RefSeq" id="WP_168885054.1">
    <property type="nucleotide sequence ID" value="NZ_JABAIL010000011.1"/>
</dbReference>
<dbReference type="PANTHER" id="PTHR45661:SF3">
    <property type="entry name" value="IG-LIKE DOMAIN-CONTAINING PROTEIN"/>
    <property type="match status" value="1"/>
</dbReference>
<comment type="caution">
    <text evidence="2">The sequence shown here is derived from an EMBL/GenBank/DDBJ whole genome shotgun (WGS) entry which is preliminary data.</text>
</comment>
<accession>A0A7X8SQB9</accession>
<dbReference type="InterPro" id="IPR026444">
    <property type="entry name" value="Secre_tail"/>
</dbReference>